<evidence type="ECO:0000313" key="3">
    <source>
        <dbReference type="Proteomes" id="UP000614610"/>
    </source>
</evidence>
<dbReference type="EMBL" id="WIWT01000169">
    <property type="protein sequence ID" value="KAF3197299.1"/>
    <property type="molecule type" value="Genomic_DNA"/>
</dbReference>
<sequence length="558" mass="62265">MSGLEGLSIGANVIGVLVFGLQAAKFIAESVSKYQDAEDDHRRFLDAIQRLAGVLTDVNEILKTDEDKLRYSRLYTVAKKCEDDLIKIHDNILEWTGDDRKEQKAAVGRIESNIAHVSDAISNIEDTQVETLVRIDKVETNITQQIETNSIAVQGLSNSVGVNFTQVNGALNSIDSLVKLFANNQVYKASEERKRDEFEKATGRIFRLGAAAATRRELDVQREQTEQVLEDIRKVLDFAKSGDFSEISGGAVDTDDPKQRSRKIVGLLANSDNLSIGYDTQAFRSFQSSKSSYSVTKVCQWEHQEFSLRVTEGLKYEIPRTKAVAQPDEFSSRAMKITYLPKSAGISSTIDVYLSQSQSLKSPIYAGLCFRATVPMDSPILQAIFFGDLDRVKYLISMGQASIHDCDMYGQSLLTFSLIPGDSAHPEGCSDSDKDSLSFRTRNESNVDTVTTTRLWKNKRGVEILFENGANPMLNPGNIIRYARELNTPEWKRFLDWIIEFYDVNDAVSWTLMAIAPARLAILTAKMNLNATTILIFGYTTRLADYMGKTFASSELST</sequence>
<evidence type="ECO:0000259" key="1">
    <source>
        <dbReference type="Pfam" id="PF17111"/>
    </source>
</evidence>
<name>A0A8H8URN8_ORBOL</name>
<dbReference type="Pfam" id="PF17111">
    <property type="entry name" value="PigL_N"/>
    <property type="match status" value="1"/>
</dbReference>
<dbReference type="InterPro" id="IPR036770">
    <property type="entry name" value="Ankyrin_rpt-contain_sf"/>
</dbReference>
<comment type="caution">
    <text evidence="2">The sequence shown here is derived from an EMBL/GenBank/DDBJ whole genome shotgun (WGS) entry which is preliminary data.</text>
</comment>
<accession>A0A8H8URN8</accession>
<protein>
    <recommendedName>
        <fullName evidence="1">Azaphilone pigments biosynthesis cluster protein L N-terminal domain-containing protein</fullName>
    </recommendedName>
</protein>
<gene>
    <name evidence="2" type="ORF">TWF679_003299</name>
</gene>
<feature type="domain" description="Azaphilone pigments biosynthesis cluster protein L N-terminal" evidence="1">
    <location>
        <begin position="5"/>
        <end position="101"/>
    </location>
</feature>
<proteinExistence type="predicted"/>
<evidence type="ECO:0000313" key="2">
    <source>
        <dbReference type="EMBL" id="KAF3197299.1"/>
    </source>
</evidence>
<dbReference type="AlphaFoldDB" id="A0A8H8URN8"/>
<dbReference type="InterPro" id="IPR031348">
    <property type="entry name" value="PigL_N"/>
</dbReference>
<dbReference type="Proteomes" id="UP000614610">
    <property type="component" value="Unassembled WGS sequence"/>
</dbReference>
<reference evidence="2" key="1">
    <citation type="submission" date="2019-06" db="EMBL/GenBank/DDBJ databases">
        <authorList>
            <person name="Palmer J.M."/>
        </authorList>
    </citation>
    <scope>NUCLEOTIDE SEQUENCE</scope>
    <source>
        <strain evidence="2">TWF679</strain>
    </source>
</reference>
<dbReference type="SUPFAM" id="SSF48403">
    <property type="entry name" value="Ankyrin repeat"/>
    <property type="match status" value="1"/>
</dbReference>
<dbReference type="OrthoDB" id="539213at2759"/>
<organism evidence="2 3">
    <name type="scientific">Orbilia oligospora</name>
    <name type="common">Nematode-trapping fungus</name>
    <name type="synonym">Arthrobotrys oligospora</name>
    <dbReference type="NCBI Taxonomy" id="2813651"/>
    <lineage>
        <taxon>Eukaryota</taxon>
        <taxon>Fungi</taxon>
        <taxon>Dikarya</taxon>
        <taxon>Ascomycota</taxon>
        <taxon>Pezizomycotina</taxon>
        <taxon>Orbiliomycetes</taxon>
        <taxon>Orbiliales</taxon>
        <taxon>Orbiliaceae</taxon>
        <taxon>Orbilia</taxon>
    </lineage>
</organism>